<dbReference type="Pfam" id="PF00994">
    <property type="entry name" value="MoCF_biosynth"/>
    <property type="match status" value="1"/>
</dbReference>
<dbReference type="Pfam" id="PF03454">
    <property type="entry name" value="MoeA_C"/>
    <property type="match status" value="1"/>
</dbReference>
<evidence type="ECO:0000256" key="6">
    <source>
        <dbReference type="RuleBase" id="RU365090"/>
    </source>
</evidence>
<comment type="similarity">
    <text evidence="3">In the C-terminal section; belongs to the MoeA family.</text>
</comment>
<sequence>MALSYAEAVDKLTVEAQNQGAVYREQYEMCSILKASGRMAKDAVRSPETTPKFDTSAMDGYALNSELTANATAESPVIFLVKGMIAAGDEPIPAFGDAGLDGVYPCVEIMTGARFPETFDCCVRIEDTVSFSDESSDRCYIKVMRPAKPRQHRRLAGSDFKEGDVIISAGAVISPAHIMAMASVGVTEVEVLRKPRIGVFSTGSEMQPAEATKPNLHRIRDANGPHIMATLSDWGVDADFLEVLDDNADSMVKKLLYHITEPKYDIIISTGAVSTGRFDTVPTSLKRLNTRVVFHRIAVKPGHPALFGIIPRQGDRCSGSNGIAYFGLPGNPVAAAACLRFLVNPFIKIFQDQQLEVPLRARVRSEEIEKTDIIASSENCAQLLSTFPPDKDVFRPGISHRLSDGEMGVTLIQDHSPSKVKPFAASNCWIHIHRGHTELRAGDMVDVFLN</sequence>
<dbReference type="EMBL" id="MVGC01000135">
    <property type="protein sequence ID" value="RJE23110.1"/>
    <property type="molecule type" value="Genomic_DNA"/>
</dbReference>
<comment type="cofactor">
    <cofactor evidence="6">
        <name>Mg(2+)</name>
        <dbReference type="ChEBI" id="CHEBI:18420"/>
    </cofactor>
</comment>
<evidence type="ECO:0000259" key="7">
    <source>
        <dbReference type="SMART" id="SM00852"/>
    </source>
</evidence>
<dbReference type="Gene3D" id="3.90.105.10">
    <property type="entry name" value="Molybdopterin biosynthesis moea protein, domain 2"/>
    <property type="match status" value="1"/>
</dbReference>
<dbReference type="GO" id="GO:0046872">
    <property type="term" value="F:metal ion binding"/>
    <property type="evidence" value="ECO:0007669"/>
    <property type="project" value="UniProtKB-UniRule"/>
</dbReference>
<dbReference type="InterPro" id="IPR005110">
    <property type="entry name" value="MoeA_linker/N"/>
</dbReference>
<keyword evidence="6" id="KW-0460">Magnesium</keyword>
<dbReference type="InterPro" id="IPR036135">
    <property type="entry name" value="MoeA_linker/N_sf"/>
</dbReference>
<keyword evidence="5 6" id="KW-0501">Molybdenum cofactor biosynthesis</keyword>
<comment type="catalytic activity">
    <reaction evidence="6">
        <text>adenylyl-molybdopterin + molybdate = Mo-molybdopterin + AMP + H(+)</text>
        <dbReference type="Rhea" id="RHEA:35047"/>
        <dbReference type="ChEBI" id="CHEBI:15378"/>
        <dbReference type="ChEBI" id="CHEBI:36264"/>
        <dbReference type="ChEBI" id="CHEBI:62727"/>
        <dbReference type="ChEBI" id="CHEBI:71302"/>
        <dbReference type="ChEBI" id="CHEBI:456215"/>
    </reaction>
</comment>
<dbReference type="GO" id="GO:0061599">
    <property type="term" value="F:molybdopterin molybdotransferase activity"/>
    <property type="evidence" value="ECO:0007669"/>
    <property type="project" value="UniProtKB-UniRule"/>
</dbReference>
<evidence type="ECO:0000256" key="4">
    <source>
        <dbReference type="ARBA" id="ARBA00012509"/>
    </source>
</evidence>
<feature type="domain" description="MoaB/Mog" evidence="7">
    <location>
        <begin position="198"/>
        <end position="349"/>
    </location>
</feature>
<evidence type="ECO:0000313" key="8">
    <source>
        <dbReference type="EMBL" id="RJE23110.1"/>
    </source>
</evidence>
<dbReference type="GO" id="GO:0005524">
    <property type="term" value="F:ATP binding"/>
    <property type="evidence" value="ECO:0007669"/>
    <property type="project" value="UniProtKB-UniRule"/>
</dbReference>
<dbReference type="AlphaFoldDB" id="A0A3A2ZKN0"/>
<evidence type="ECO:0000256" key="5">
    <source>
        <dbReference type="ARBA" id="ARBA00023150"/>
    </source>
</evidence>
<comment type="similarity">
    <text evidence="6">Belongs to the MoeA family.</text>
</comment>
<evidence type="ECO:0000256" key="3">
    <source>
        <dbReference type="ARBA" id="ARBA00008339"/>
    </source>
</evidence>
<evidence type="ECO:0000256" key="2">
    <source>
        <dbReference type="ARBA" id="ARBA00007589"/>
    </source>
</evidence>
<dbReference type="Gene3D" id="2.170.190.11">
    <property type="entry name" value="Molybdopterin biosynthesis moea protein, domain 3"/>
    <property type="match status" value="1"/>
</dbReference>
<dbReference type="Pfam" id="PF03453">
    <property type="entry name" value="MoeA_N"/>
    <property type="match status" value="1"/>
</dbReference>
<accession>A0A3A2ZKN0</accession>
<dbReference type="InterPro" id="IPR005111">
    <property type="entry name" value="MoeA_C_domain_IV"/>
</dbReference>
<dbReference type="EC" id="2.7.7.75" evidence="4"/>
<dbReference type="UniPathway" id="UPA00344"/>
<dbReference type="SUPFAM" id="SSF53218">
    <property type="entry name" value="Molybdenum cofactor biosynthesis proteins"/>
    <property type="match status" value="1"/>
</dbReference>
<comment type="function">
    <text evidence="6">Catalyzes two steps in the biosynthesis of the molybdenum cofactor. In the first step, molybdopterin is adenylated. Subsequently, molybdate is inserted into adenylated molybdopterin and AMP is released.</text>
</comment>
<dbReference type="SMART" id="SM00852">
    <property type="entry name" value="MoCF_biosynth"/>
    <property type="match status" value="1"/>
</dbReference>
<keyword evidence="9" id="KW-1185">Reference proteome</keyword>
<dbReference type="SUPFAM" id="SSF63867">
    <property type="entry name" value="MoeA C-terminal domain-like"/>
    <property type="match status" value="1"/>
</dbReference>
<dbReference type="Gene3D" id="3.40.980.10">
    <property type="entry name" value="MoaB/Mog-like domain"/>
    <property type="match status" value="1"/>
</dbReference>
<dbReference type="CDD" id="cd00887">
    <property type="entry name" value="MoeA"/>
    <property type="match status" value="1"/>
</dbReference>
<dbReference type="InterPro" id="IPR001453">
    <property type="entry name" value="MoaB/Mog_dom"/>
</dbReference>
<dbReference type="GO" id="GO:0061598">
    <property type="term" value="F:molybdopterin adenylyltransferase activity"/>
    <property type="evidence" value="ECO:0007669"/>
    <property type="project" value="UniProtKB-UniRule"/>
</dbReference>
<dbReference type="PANTHER" id="PTHR10192">
    <property type="entry name" value="MOLYBDOPTERIN BIOSYNTHESIS PROTEIN"/>
    <property type="match status" value="1"/>
</dbReference>
<comment type="caution">
    <text evidence="8">The sequence shown here is derived from an EMBL/GenBank/DDBJ whole genome shotgun (WGS) entry which is preliminary data.</text>
</comment>
<name>A0A3A2ZKN0_9EURO</name>
<keyword evidence="6" id="KW-0479">Metal-binding</keyword>
<dbReference type="GO" id="GO:0005829">
    <property type="term" value="C:cytosol"/>
    <property type="evidence" value="ECO:0007669"/>
    <property type="project" value="TreeGrafter"/>
</dbReference>
<dbReference type="InterPro" id="IPR036425">
    <property type="entry name" value="MoaB/Mog-like_dom_sf"/>
</dbReference>
<keyword evidence="6" id="KW-0500">Molybdenum</keyword>
<comment type="catalytic activity">
    <reaction evidence="6">
        <text>molybdopterin + ATP + H(+) = adenylyl-molybdopterin + diphosphate</text>
        <dbReference type="Rhea" id="RHEA:31331"/>
        <dbReference type="ChEBI" id="CHEBI:15378"/>
        <dbReference type="ChEBI" id="CHEBI:30616"/>
        <dbReference type="ChEBI" id="CHEBI:33019"/>
        <dbReference type="ChEBI" id="CHEBI:58698"/>
        <dbReference type="ChEBI" id="CHEBI:62727"/>
    </reaction>
</comment>
<keyword evidence="6" id="KW-0808">Transferase</keyword>
<dbReference type="SUPFAM" id="SSF63882">
    <property type="entry name" value="MoeA N-terminal region -like"/>
    <property type="match status" value="1"/>
</dbReference>
<comment type="pathway">
    <text evidence="1 6">Cofactor biosynthesis; molybdopterin biosynthesis.</text>
</comment>
<dbReference type="OrthoDB" id="6777263at2759"/>
<dbReference type="FunFam" id="2.170.190.11:FF:000006">
    <property type="entry name" value="Molybdopterin molybdenumtransferase"/>
    <property type="match status" value="1"/>
</dbReference>
<evidence type="ECO:0000256" key="1">
    <source>
        <dbReference type="ARBA" id="ARBA00005046"/>
    </source>
</evidence>
<gene>
    <name evidence="8" type="ORF">PHISCL_04557</name>
</gene>
<dbReference type="GO" id="GO:0006777">
    <property type="term" value="P:Mo-molybdopterin cofactor biosynthetic process"/>
    <property type="evidence" value="ECO:0007669"/>
    <property type="project" value="UniProtKB-UniRule"/>
</dbReference>
<dbReference type="Gene3D" id="2.40.340.10">
    <property type="entry name" value="MoeA, C-terminal, domain IV"/>
    <property type="match status" value="1"/>
</dbReference>
<organism evidence="8 9">
    <name type="scientific">Aspergillus sclerotialis</name>
    <dbReference type="NCBI Taxonomy" id="2070753"/>
    <lineage>
        <taxon>Eukaryota</taxon>
        <taxon>Fungi</taxon>
        <taxon>Dikarya</taxon>
        <taxon>Ascomycota</taxon>
        <taxon>Pezizomycotina</taxon>
        <taxon>Eurotiomycetes</taxon>
        <taxon>Eurotiomycetidae</taxon>
        <taxon>Eurotiales</taxon>
        <taxon>Aspergillaceae</taxon>
        <taxon>Aspergillus</taxon>
        <taxon>Aspergillus subgen. Polypaecilum</taxon>
    </lineage>
</organism>
<protein>
    <recommendedName>
        <fullName evidence="4">molybdopterin adenylyltransferase</fullName>
        <ecNumber evidence="4">2.7.7.75</ecNumber>
    </recommendedName>
</protein>
<comment type="similarity">
    <text evidence="2">In the N-terminal section; belongs to the MoaB/Mog family.</text>
</comment>
<evidence type="ECO:0000313" key="9">
    <source>
        <dbReference type="Proteomes" id="UP000266188"/>
    </source>
</evidence>
<dbReference type="PANTHER" id="PTHR10192:SF30">
    <property type="entry name" value="MOLYBDOPTERIN ADENYLYLTRANSFERASE"/>
    <property type="match status" value="1"/>
</dbReference>
<dbReference type="InterPro" id="IPR038987">
    <property type="entry name" value="MoeA-like"/>
</dbReference>
<reference evidence="9" key="1">
    <citation type="submission" date="2017-02" db="EMBL/GenBank/DDBJ databases">
        <authorList>
            <person name="Tafer H."/>
            <person name="Lopandic K."/>
        </authorList>
    </citation>
    <scope>NUCLEOTIDE SEQUENCE [LARGE SCALE GENOMIC DNA]</scope>
    <source>
        <strain evidence="9">CBS 366.77</strain>
    </source>
</reference>
<proteinExistence type="inferred from homology"/>
<dbReference type="InterPro" id="IPR036688">
    <property type="entry name" value="MoeA_C_domain_IV_sf"/>
</dbReference>
<dbReference type="STRING" id="2070753.A0A3A2ZKN0"/>
<dbReference type="Proteomes" id="UP000266188">
    <property type="component" value="Unassembled WGS sequence"/>
</dbReference>